<gene>
    <name evidence="2" type="ORF">KCMC57_57040</name>
</gene>
<name>A0AB33K3H4_9ACTN</name>
<dbReference type="RefSeq" id="WP_407991457.1">
    <property type="nucleotide sequence ID" value="NZ_AP035881.2"/>
</dbReference>
<proteinExistence type="predicted"/>
<keyword evidence="1" id="KW-0472">Membrane</keyword>
<dbReference type="InterPro" id="IPR039708">
    <property type="entry name" value="MT1774/Rv1733c-like"/>
</dbReference>
<accession>A0AB33K3H4</accession>
<dbReference type="PANTHER" id="PTHR42305">
    <property type="entry name" value="MEMBRANE PROTEIN RV1733C-RELATED"/>
    <property type="match status" value="1"/>
</dbReference>
<protein>
    <recommendedName>
        <fullName evidence="3">Transmembrane protein</fullName>
    </recommendedName>
</protein>
<reference evidence="2" key="1">
    <citation type="submission" date="2024-07" db="EMBL/GenBank/DDBJ databases">
        <title>Complete genome sequences of cellulolytic bacteria, Kitasatospora sp. CMC57 and Streptomyces sp. CMC78, isolated from Japanese agricultural soil.</title>
        <authorList>
            <person name="Hashimoto T."/>
            <person name="Ito M."/>
            <person name="Iwamoto M."/>
            <person name="Fukahori D."/>
            <person name="Shoda T."/>
            <person name="Sakoda M."/>
            <person name="Morohoshi T."/>
            <person name="Mitsuboshi M."/>
            <person name="Nishizawa T."/>
        </authorList>
    </citation>
    <scope>NUCLEOTIDE SEQUENCE</scope>
    <source>
        <strain evidence="2">CMC57</strain>
    </source>
</reference>
<feature type="transmembrane region" description="Helical" evidence="1">
    <location>
        <begin position="157"/>
        <end position="180"/>
    </location>
</feature>
<organism evidence="2">
    <name type="scientific">Kitasatospora sp. CMC57</name>
    <dbReference type="NCBI Taxonomy" id="3231513"/>
    <lineage>
        <taxon>Bacteria</taxon>
        <taxon>Bacillati</taxon>
        <taxon>Actinomycetota</taxon>
        <taxon>Actinomycetes</taxon>
        <taxon>Kitasatosporales</taxon>
        <taxon>Streptomycetaceae</taxon>
        <taxon>Kitasatospora</taxon>
    </lineage>
</organism>
<evidence type="ECO:0000256" key="1">
    <source>
        <dbReference type="SAM" id="Phobius"/>
    </source>
</evidence>
<evidence type="ECO:0000313" key="2">
    <source>
        <dbReference type="EMBL" id="BFP49336.1"/>
    </source>
</evidence>
<dbReference type="AlphaFoldDB" id="A0AB33K3H4"/>
<sequence length="220" mass="23456">MSTAPVPARAATPIRPWHRHLRRAVGVERNPLSRPLDRARSRALLAAVLGVALSVLLGTGTALADLRLAQHHSTATLSRLHHVEAVLLGPVRGVSAPHSFAPPSYQAQAAWTYPSGQPHTATVSLPGRATAGSTTPVWVDDAGTLAVPPPTGADTTADAICIGLFTLGCLSVLVATGLGLRLRTLDRRADRSWQRSWERLEPLWTGRAARKPGTTDPRNR</sequence>
<keyword evidence="1" id="KW-0812">Transmembrane</keyword>
<feature type="transmembrane region" description="Helical" evidence="1">
    <location>
        <begin position="43"/>
        <end position="64"/>
    </location>
</feature>
<evidence type="ECO:0008006" key="3">
    <source>
        <dbReference type="Google" id="ProtNLM"/>
    </source>
</evidence>
<keyword evidence="1" id="KW-1133">Transmembrane helix</keyword>
<dbReference type="PANTHER" id="PTHR42305:SF1">
    <property type="entry name" value="MEMBRANE PROTEIN RV1733C-RELATED"/>
    <property type="match status" value="1"/>
</dbReference>
<dbReference type="EMBL" id="AP035881">
    <property type="protein sequence ID" value="BFP49336.1"/>
    <property type="molecule type" value="Genomic_DNA"/>
</dbReference>